<proteinExistence type="predicted"/>
<dbReference type="EMBL" id="AAGLQK010000019">
    <property type="protein sequence ID" value="EBP4059287.1"/>
    <property type="molecule type" value="Genomic_DNA"/>
</dbReference>
<dbReference type="InterPro" id="IPR031832">
    <property type="entry name" value="DUF4747"/>
</dbReference>
<dbReference type="AlphaFoldDB" id="A0A5U3G0L7"/>
<evidence type="ECO:0000313" key="1">
    <source>
        <dbReference type="EMBL" id="EBP4059287.1"/>
    </source>
</evidence>
<accession>A0A5U3G0L7</accession>
<reference evidence="1" key="1">
    <citation type="submission" date="2018-07" db="EMBL/GenBank/DDBJ databases">
        <authorList>
            <consortium name="GenomeTrakr network: Whole genome sequencing for foodborne pathogen traceback"/>
        </authorList>
    </citation>
    <scope>NUCLEOTIDE SEQUENCE</scope>
    <source>
        <strain evidence="1">MDH-2013-00175</strain>
    </source>
</reference>
<organism evidence="1">
    <name type="scientific">Salmonella enterica I</name>
    <dbReference type="NCBI Taxonomy" id="59201"/>
    <lineage>
        <taxon>Bacteria</taxon>
        <taxon>Pseudomonadati</taxon>
        <taxon>Pseudomonadota</taxon>
        <taxon>Gammaproteobacteria</taxon>
        <taxon>Enterobacterales</taxon>
        <taxon>Enterobacteriaceae</taxon>
        <taxon>Salmonella</taxon>
    </lineage>
</organism>
<protein>
    <submittedName>
        <fullName evidence="1">DUF4747 family protein</fullName>
    </submittedName>
</protein>
<dbReference type="Pfam" id="PF15931">
    <property type="entry name" value="DUF4747"/>
    <property type="match status" value="1"/>
</dbReference>
<comment type="caution">
    <text evidence="1">The sequence shown here is derived from an EMBL/GenBank/DDBJ whole genome shotgun (WGS) entry which is preliminary data.</text>
</comment>
<sequence>MARAKKLTYGAVNITMHPHSPEKYVELFRMARKNASNVNLRGDSFATLSYFYPYKKGQVISEPFEGEILKYTDIDVNGDWFDIVKKDIASDEEKERINIPDNLKPNVARFSFVFLPASHLLVYEMQDKSRHLTSRQIESFLNGIFSHEGIIEKFGKVNVTILTEPDSVERMLSLKGITCINMVTRRPNPDDLASAESVMQKRFKRFKRFKRIGVIEEDKTYKSERGQEIKPDGELKQDALIASRNGEVSIRRINEAGLVEVHASSDVPLQRVEPYDSDVTSVSELLLLRAKSLADEFKRLLRK</sequence>
<name>A0A5U3G0L7_SALET</name>
<gene>
    <name evidence="1" type="ORF">Z599_16215</name>
</gene>